<evidence type="ECO:0000313" key="1">
    <source>
        <dbReference type="EMBL" id="CAI2366611.1"/>
    </source>
</evidence>
<sequence>MSSIPEHSSSQGSSCEGWGVCLKQREPCPDREITCVASLSLPLQDILSKLQGFENDRDIVRILEKKCDFSVIRGDELAWLANSENPKFELASIVGCSQLLNQEDLFFDGFFSNDCEVALTKIFHETENIYRKTKILETLTFSIHSDYCQNIEESNYINIFVECINSQNEDMINFAMKGLGLIAEEKDAFQENIVEIGALQSIFRRLQTTIGNYQAQEIATSTAYNCVKEFEDLPKSERLEYLHIAVQCIQECQREEVTKNLMDITFQLCYSHELSDTLHRELPIISTILRKCHYMSLENCIPGIFCVTILSKIQKHHESILCQDFYDICSRIFQESDDEEKITKAILYTFANLSKYEENSVKLLCSNMFANHLSKYILTDITGYMEREANGSGNFLLTVMGYKNRQILEVLHKTGIMKRLCELASSQTATCSNNKILEMILLSLQTYQHHKEEINKYNKMRKLLYSTPSSISPLISTIFQMFQAEFCDNTKRPLLQKILQLCPYTHSSA</sequence>
<dbReference type="AlphaFoldDB" id="A0AAD1XDH2"/>
<name>A0AAD1XDH2_EUPCR</name>
<evidence type="ECO:0000313" key="2">
    <source>
        <dbReference type="Proteomes" id="UP001295684"/>
    </source>
</evidence>
<dbReference type="EMBL" id="CAMPGE010007699">
    <property type="protein sequence ID" value="CAI2366611.1"/>
    <property type="molecule type" value="Genomic_DNA"/>
</dbReference>
<keyword evidence="2" id="KW-1185">Reference proteome</keyword>
<accession>A0AAD1XDH2</accession>
<dbReference type="InterPro" id="IPR011989">
    <property type="entry name" value="ARM-like"/>
</dbReference>
<dbReference type="InterPro" id="IPR016024">
    <property type="entry name" value="ARM-type_fold"/>
</dbReference>
<dbReference type="Gene3D" id="1.25.10.10">
    <property type="entry name" value="Leucine-rich Repeat Variant"/>
    <property type="match status" value="1"/>
</dbReference>
<reference evidence="1" key="1">
    <citation type="submission" date="2023-07" db="EMBL/GenBank/DDBJ databases">
        <authorList>
            <consortium name="AG Swart"/>
            <person name="Singh M."/>
            <person name="Singh A."/>
            <person name="Seah K."/>
            <person name="Emmerich C."/>
        </authorList>
    </citation>
    <scope>NUCLEOTIDE SEQUENCE</scope>
    <source>
        <strain evidence="1">DP1</strain>
    </source>
</reference>
<comment type="caution">
    <text evidence="1">The sequence shown here is derived from an EMBL/GenBank/DDBJ whole genome shotgun (WGS) entry which is preliminary data.</text>
</comment>
<gene>
    <name evidence="1" type="ORF">ECRASSUSDP1_LOCUS7884</name>
</gene>
<proteinExistence type="predicted"/>
<dbReference type="SUPFAM" id="SSF48371">
    <property type="entry name" value="ARM repeat"/>
    <property type="match status" value="1"/>
</dbReference>
<dbReference type="Proteomes" id="UP001295684">
    <property type="component" value="Unassembled WGS sequence"/>
</dbReference>
<organism evidence="1 2">
    <name type="scientific">Euplotes crassus</name>
    <dbReference type="NCBI Taxonomy" id="5936"/>
    <lineage>
        <taxon>Eukaryota</taxon>
        <taxon>Sar</taxon>
        <taxon>Alveolata</taxon>
        <taxon>Ciliophora</taxon>
        <taxon>Intramacronucleata</taxon>
        <taxon>Spirotrichea</taxon>
        <taxon>Hypotrichia</taxon>
        <taxon>Euplotida</taxon>
        <taxon>Euplotidae</taxon>
        <taxon>Moneuplotes</taxon>
    </lineage>
</organism>
<protein>
    <submittedName>
        <fullName evidence="1">Uncharacterized protein</fullName>
    </submittedName>
</protein>